<dbReference type="Gene3D" id="4.10.1000.10">
    <property type="entry name" value="Zinc finger, CCCH-type"/>
    <property type="match status" value="1"/>
</dbReference>
<dbReference type="InterPro" id="IPR039971">
    <property type="entry name" value="CWC24-like"/>
</dbReference>
<reference evidence="6 7" key="1">
    <citation type="journal article" date="2016" name="Sci. Rep.">
        <title>The genome sequence of the outbreeding globe artichoke constructed de novo incorporating a phase-aware low-pass sequencing strategy of F1 progeny.</title>
        <authorList>
            <person name="Scaglione D."/>
            <person name="Reyes-Chin-Wo S."/>
            <person name="Acquadro A."/>
            <person name="Froenicke L."/>
            <person name="Portis E."/>
            <person name="Beitel C."/>
            <person name="Tirone M."/>
            <person name="Mauro R."/>
            <person name="Lo Monaco A."/>
            <person name="Mauromicale G."/>
            <person name="Faccioli P."/>
            <person name="Cattivelli L."/>
            <person name="Rieseberg L."/>
            <person name="Michelmore R."/>
            <person name="Lanteri S."/>
        </authorList>
    </citation>
    <scope>NUCLEOTIDE SEQUENCE [LARGE SCALE GENOMIC DNA]</scope>
    <source>
        <strain evidence="6">2C</strain>
    </source>
</reference>
<keyword evidence="2 4" id="KW-0863">Zinc-finger</keyword>
<feature type="zinc finger region" description="C3H1-type" evidence="4">
    <location>
        <begin position="22"/>
        <end position="50"/>
    </location>
</feature>
<organism evidence="6 7">
    <name type="scientific">Cynara cardunculus var. scolymus</name>
    <name type="common">Globe artichoke</name>
    <name type="synonym">Cynara scolymus</name>
    <dbReference type="NCBI Taxonomy" id="59895"/>
    <lineage>
        <taxon>Eukaryota</taxon>
        <taxon>Viridiplantae</taxon>
        <taxon>Streptophyta</taxon>
        <taxon>Embryophyta</taxon>
        <taxon>Tracheophyta</taxon>
        <taxon>Spermatophyta</taxon>
        <taxon>Magnoliopsida</taxon>
        <taxon>eudicotyledons</taxon>
        <taxon>Gunneridae</taxon>
        <taxon>Pentapetalae</taxon>
        <taxon>asterids</taxon>
        <taxon>campanulids</taxon>
        <taxon>Asterales</taxon>
        <taxon>Asteraceae</taxon>
        <taxon>Carduoideae</taxon>
        <taxon>Cardueae</taxon>
        <taxon>Carduinae</taxon>
        <taxon>Cynara</taxon>
    </lineage>
</organism>
<dbReference type="InterPro" id="IPR036855">
    <property type="entry name" value="Znf_CCCH_sf"/>
</dbReference>
<dbReference type="AlphaFoldDB" id="A0A103Y891"/>
<evidence type="ECO:0000256" key="3">
    <source>
        <dbReference type="ARBA" id="ARBA00022833"/>
    </source>
</evidence>
<feature type="domain" description="C3H1-type" evidence="5">
    <location>
        <begin position="22"/>
        <end position="50"/>
    </location>
</feature>
<proteinExistence type="predicted"/>
<comment type="caution">
    <text evidence="6">The sequence shown here is derived from an EMBL/GenBank/DDBJ whole genome shotgun (WGS) entry which is preliminary data.</text>
</comment>
<gene>
    <name evidence="6" type="ORF">Ccrd_017359</name>
</gene>
<dbReference type="GO" id="GO:0008270">
    <property type="term" value="F:zinc ion binding"/>
    <property type="evidence" value="ECO:0007669"/>
    <property type="project" value="UniProtKB-KW"/>
</dbReference>
<keyword evidence="1 4" id="KW-0479">Metal-binding</keyword>
<evidence type="ECO:0000313" key="6">
    <source>
        <dbReference type="EMBL" id="KVI04330.1"/>
    </source>
</evidence>
<dbReference type="PANTHER" id="PTHR12930:SF0">
    <property type="entry name" value="RING FINGER PROTEIN 113B"/>
    <property type="match status" value="1"/>
</dbReference>
<dbReference type="SUPFAM" id="SSF90229">
    <property type="entry name" value="CCCH zinc finger"/>
    <property type="match status" value="1"/>
</dbReference>
<evidence type="ECO:0000256" key="4">
    <source>
        <dbReference type="PROSITE-ProRule" id="PRU00723"/>
    </source>
</evidence>
<dbReference type="EMBL" id="LEKV01002230">
    <property type="protein sequence ID" value="KVI04330.1"/>
    <property type="molecule type" value="Genomic_DNA"/>
</dbReference>
<dbReference type="PANTHER" id="PTHR12930">
    <property type="entry name" value="ZINC FINGER PROTEIN 183"/>
    <property type="match status" value="1"/>
</dbReference>
<name>A0A103Y891_CYNCS</name>
<dbReference type="STRING" id="59895.A0A103Y891"/>
<protein>
    <submittedName>
        <fullName evidence="6">Zinc finger, CCCH-type</fullName>
    </submittedName>
</protein>
<accession>A0A103Y891</accession>
<dbReference type="InterPro" id="IPR000571">
    <property type="entry name" value="Znf_CCCH"/>
</dbReference>
<keyword evidence="7" id="KW-1185">Reference proteome</keyword>
<sequence length="67" mass="8124">MDLNATDYGQSFTQQVKINRFDYQRDVCKDYKQTGYCGYGESCKFLHDYGDYKSGWHQRRKERGNWH</sequence>
<dbReference type="Proteomes" id="UP000243975">
    <property type="component" value="Unassembled WGS sequence"/>
</dbReference>
<evidence type="ECO:0000256" key="1">
    <source>
        <dbReference type="ARBA" id="ARBA00022723"/>
    </source>
</evidence>
<evidence type="ECO:0000256" key="2">
    <source>
        <dbReference type="ARBA" id="ARBA00022771"/>
    </source>
</evidence>
<dbReference type="GO" id="GO:0034247">
    <property type="term" value="P:snoRNA splicing"/>
    <property type="evidence" value="ECO:0007669"/>
    <property type="project" value="TreeGrafter"/>
</dbReference>
<dbReference type="Gramene" id="KVI04330">
    <property type="protein sequence ID" value="KVI04330"/>
    <property type="gene ID" value="Ccrd_017359"/>
</dbReference>
<evidence type="ECO:0000313" key="7">
    <source>
        <dbReference type="Proteomes" id="UP000243975"/>
    </source>
</evidence>
<dbReference type="PROSITE" id="PS50103">
    <property type="entry name" value="ZF_C3H1"/>
    <property type="match status" value="1"/>
</dbReference>
<dbReference type="SMART" id="SM00356">
    <property type="entry name" value="ZnF_C3H1"/>
    <property type="match status" value="1"/>
</dbReference>
<dbReference type="Pfam" id="PF00642">
    <property type="entry name" value="zf-CCCH"/>
    <property type="match status" value="1"/>
</dbReference>
<dbReference type="GO" id="GO:0005684">
    <property type="term" value="C:U2-type spliceosomal complex"/>
    <property type="evidence" value="ECO:0007669"/>
    <property type="project" value="TreeGrafter"/>
</dbReference>
<evidence type="ECO:0000259" key="5">
    <source>
        <dbReference type="PROSITE" id="PS50103"/>
    </source>
</evidence>
<keyword evidence="3 4" id="KW-0862">Zinc</keyword>